<organism evidence="2 3">
    <name type="scientific">Phytophthora fragariae</name>
    <dbReference type="NCBI Taxonomy" id="53985"/>
    <lineage>
        <taxon>Eukaryota</taxon>
        <taxon>Sar</taxon>
        <taxon>Stramenopiles</taxon>
        <taxon>Oomycota</taxon>
        <taxon>Peronosporomycetes</taxon>
        <taxon>Peronosporales</taxon>
        <taxon>Peronosporaceae</taxon>
        <taxon>Phytophthora</taxon>
    </lineage>
</organism>
<dbReference type="EMBL" id="QXGD01000120">
    <property type="protein sequence ID" value="KAE9252045.1"/>
    <property type="molecule type" value="Genomic_DNA"/>
</dbReference>
<gene>
    <name evidence="2" type="ORF">PF002_g4002</name>
</gene>
<feature type="compositionally biased region" description="Basic and acidic residues" evidence="1">
    <location>
        <begin position="289"/>
        <end position="300"/>
    </location>
</feature>
<evidence type="ECO:0000256" key="1">
    <source>
        <dbReference type="SAM" id="MobiDB-lite"/>
    </source>
</evidence>
<accession>A0A6A4AAS5</accession>
<evidence type="ECO:0000313" key="3">
    <source>
        <dbReference type="Proteomes" id="UP000440367"/>
    </source>
</evidence>
<reference evidence="2 3" key="1">
    <citation type="submission" date="2018-08" db="EMBL/GenBank/DDBJ databases">
        <title>Genomic investigation of the strawberry pathogen Phytophthora fragariae indicates pathogenicity is determined by transcriptional variation in three key races.</title>
        <authorList>
            <person name="Adams T.M."/>
            <person name="Armitage A.D."/>
            <person name="Sobczyk M.K."/>
            <person name="Bates H.J."/>
            <person name="Dunwell J.M."/>
            <person name="Nellist C.F."/>
            <person name="Harrison R.J."/>
        </authorList>
    </citation>
    <scope>NUCLEOTIDE SEQUENCE [LARGE SCALE GENOMIC DNA]</scope>
    <source>
        <strain evidence="2 3">BC-1</strain>
    </source>
</reference>
<proteinExistence type="predicted"/>
<protein>
    <recommendedName>
        <fullName evidence="4">Eukaryotic/viral aspartic protease</fullName>
    </recommendedName>
</protein>
<dbReference type="AlphaFoldDB" id="A0A6A4AAS5"/>
<sequence length="421" mass="47097">MLRDSGCSLESPATASMESIDEHPVTYDSVFESSDAKEDDEGDDWEVRGTVTEAAEAAVVSAGRSSGVRPLARNLVDELDDVAKPEPAFDEDDDENGVKDFPMVAEAMIQPTGILPPLNGDTPVANKVLGRCVELTRTKSNWMRQFSPKMVRQAVWANLGRVLAAPINSTSTFQVYRETESLLHAMAALTKWKKKLRVAFGATTAGVAHLVKFPAPTETDPSRVPLPLTPQKGTGDFKGGIFAAKELALPYTQDSHMVTPRSVHRCDRLAKENEASFTTPNTRRTTVGHPEKRFEAREESSDIDEDRFDPDYYDGDLTGEWTRQVRELNAANGRGNTPRLEIATHLPFGNIKPFLGTRDKSERSMPWLRKFTYEMKGTHTPTNEWCMAFELSLQDGAHHWSRQLPRKMKRTWKLLCDAFIK</sequence>
<name>A0A6A4AAS5_9STRA</name>
<feature type="region of interest" description="Disordered" evidence="1">
    <location>
        <begin position="1"/>
        <end position="45"/>
    </location>
</feature>
<comment type="caution">
    <text evidence="2">The sequence shown here is derived from an EMBL/GenBank/DDBJ whole genome shotgun (WGS) entry which is preliminary data.</text>
</comment>
<evidence type="ECO:0000313" key="2">
    <source>
        <dbReference type="EMBL" id="KAE9252045.1"/>
    </source>
</evidence>
<evidence type="ECO:0008006" key="4">
    <source>
        <dbReference type="Google" id="ProtNLM"/>
    </source>
</evidence>
<dbReference type="Proteomes" id="UP000440367">
    <property type="component" value="Unassembled WGS sequence"/>
</dbReference>
<feature type="region of interest" description="Disordered" evidence="1">
    <location>
        <begin position="280"/>
        <end position="309"/>
    </location>
</feature>